<dbReference type="SUPFAM" id="SSF56436">
    <property type="entry name" value="C-type lectin-like"/>
    <property type="match status" value="1"/>
</dbReference>
<dbReference type="AlphaFoldDB" id="A0A7W8MA78"/>
<reference evidence="6 7" key="1">
    <citation type="submission" date="2020-08" db="EMBL/GenBank/DDBJ databases">
        <title>Genomic Encyclopedia of Type Strains, Phase IV (KMG-IV): sequencing the most valuable type-strain genomes for metagenomic binning, comparative biology and taxonomic classification.</title>
        <authorList>
            <person name="Goeker M."/>
        </authorList>
    </citation>
    <scope>NUCLEOTIDE SEQUENCE [LARGE SCALE GENOMIC DNA]</scope>
    <source>
        <strain evidence="6 7">DSM 29781</strain>
    </source>
</reference>
<dbReference type="InterPro" id="IPR034660">
    <property type="entry name" value="DinB/YfiT-like"/>
</dbReference>
<accession>A0A7W8MA78</accession>
<dbReference type="Proteomes" id="UP000532440">
    <property type="component" value="Unassembled WGS sequence"/>
</dbReference>
<dbReference type="InterPro" id="IPR016187">
    <property type="entry name" value="CTDL_fold"/>
</dbReference>
<proteinExistence type="predicted"/>
<dbReference type="Pfam" id="PF12867">
    <property type="entry name" value="DinB_2"/>
    <property type="match status" value="1"/>
</dbReference>
<organism evidence="6 7">
    <name type="scientific">Quisquiliibacterium transsilvanicum</name>
    <dbReference type="NCBI Taxonomy" id="1549638"/>
    <lineage>
        <taxon>Bacteria</taxon>
        <taxon>Pseudomonadati</taxon>
        <taxon>Pseudomonadota</taxon>
        <taxon>Betaproteobacteria</taxon>
        <taxon>Burkholderiales</taxon>
        <taxon>Burkholderiaceae</taxon>
        <taxon>Quisquiliibacterium</taxon>
    </lineage>
</organism>
<keyword evidence="7" id="KW-1185">Reference proteome</keyword>
<dbReference type="InterPro" id="IPR017806">
    <property type="entry name" value="EgtB"/>
</dbReference>
<dbReference type="NCBIfam" id="TIGR03440">
    <property type="entry name" value="egtB_TIGR03440"/>
    <property type="match status" value="1"/>
</dbReference>
<feature type="domain" description="DinB-like" evidence="5">
    <location>
        <begin position="21"/>
        <end position="151"/>
    </location>
</feature>
<keyword evidence="1" id="KW-0560">Oxidoreductase</keyword>
<name>A0A7W8MA78_9BURK</name>
<comment type="caution">
    <text evidence="6">The sequence shown here is derived from an EMBL/GenBank/DDBJ whole genome shotgun (WGS) entry which is preliminary data.</text>
</comment>
<evidence type="ECO:0000313" key="6">
    <source>
        <dbReference type="EMBL" id="MBB5273643.1"/>
    </source>
</evidence>
<keyword evidence="2" id="KW-0408">Iron</keyword>
<dbReference type="RefSeq" id="WP_183970481.1">
    <property type="nucleotide sequence ID" value="NZ_BAABEW010000013.1"/>
</dbReference>
<dbReference type="Pfam" id="PF03781">
    <property type="entry name" value="FGE-sulfatase"/>
    <property type="match status" value="1"/>
</dbReference>
<dbReference type="InterPro" id="IPR024775">
    <property type="entry name" value="DinB-like"/>
</dbReference>
<gene>
    <name evidence="6" type="ORF">HNQ70_003674</name>
</gene>
<dbReference type="EMBL" id="JACHGB010000008">
    <property type="protein sequence ID" value="MBB5273643.1"/>
    <property type="molecule type" value="Genomic_DNA"/>
</dbReference>
<dbReference type="SUPFAM" id="SSF109854">
    <property type="entry name" value="DinB/YfiT-like putative metalloenzymes"/>
    <property type="match status" value="1"/>
</dbReference>
<sequence>MAHSGTPVEEDWLAALRNRFLDCRQQTLGLVAGLTDADMTVQSMDDASPAKWHLAHTTWFFEEFLLGAHLPGYVPAEPRYRYLFNSYYETVGARQPRPERGMLTRPAIGEVLDYRQRVDAALERLLAAAVPASVLALVELGIHHEQQHQELLLTDLLHLFSRNPLRPALRPALRDLHGESPAGGAPPMQWIDFDGGCFEVGHRGQDFAFDCEAPCHRVVLVPYALASRPVTNREWIGFVEDGGYLDPMHWLADGWARVQQEAWRAPLYWEQRDGAWWQMTLGGMAPLELEAPVSHICRFEADAYARWAGARLPTEFEWEVAARGQPVQGNFASSDRLRPVPAVRVAQSPLSQVYGDVWEWTASAYAPYPGFRTGAGAIGEYNGKFMSGQYVLRGGSCATPEGHMRPTYRNFFHPHQRWQFSGVRLARDRG</sequence>
<dbReference type="PANTHER" id="PTHR23150">
    <property type="entry name" value="SULFATASE MODIFYING FACTOR 1, 2"/>
    <property type="match status" value="1"/>
</dbReference>
<dbReference type="GO" id="GO:0052699">
    <property type="term" value="P:ergothioneine biosynthetic process"/>
    <property type="evidence" value="ECO:0007669"/>
    <property type="project" value="InterPro"/>
</dbReference>
<dbReference type="InterPro" id="IPR051043">
    <property type="entry name" value="Sulfatase_Mod_Factor_Kinase"/>
</dbReference>
<evidence type="ECO:0000256" key="3">
    <source>
        <dbReference type="ARBA" id="ARBA00037882"/>
    </source>
</evidence>
<comment type="pathway">
    <text evidence="3">Amino-acid biosynthesis; ergothioneine biosynthesis.</text>
</comment>
<evidence type="ECO:0000256" key="2">
    <source>
        <dbReference type="ARBA" id="ARBA00023004"/>
    </source>
</evidence>
<evidence type="ECO:0000259" key="5">
    <source>
        <dbReference type="Pfam" id="PF12867"/>
    </source>
</evidence>
<evidence type="ECO:0000256" key="1">
    <source>
        <dbReference type="ARBA" id="ARBA00023002"/>
    </source>
</evidence>
<dbReference type="Gene3D" id="3.90.1580.10">
    <property type="entry name" value="paralog of FGE (formylglycine-generating enzyme)"/>
    <property type="match status" value="1"/>
</dbReference>
<protein>
    <submittedName>
        <fullName evidence="6">Ergothioneine biosynthesis protein EgtB</fullName>
    </submittedName>
</protein>
<evidence type="ECO:0000259" key="4">
    <source>
        <dbReference type="Pfam" id="PF03781"/>
    </source>
</evidence>
<evidence type="ECO:0000313" key="7">
    <source>
        <dbReference type="Proteomes" id="UP000532440"/>
    </source>
</evidence>
<dbReference type="PANTHER" id="PTHR23150:SF36">
    <property type="entry name" value="HERCYNINE OXYGENASE"/>
    <property type="match status" value="1"/>
</dbReference>
<feature type="domain" description="Sulfatase-modifying factor enzyme-like" evidence="4">
    <location>
        <begin position="189"/>
        <end position="339"/>
    </location>
</feature>
<dbReference type="InterPro" id="IPR005532">
    <property type="entry name" value="SUMF_dom"/>
</dbReference>
<dbReference type="InterPro" id="IPR042095">
    <property type="entry name" value="SUMF_sf"/>
</dbReference>